<dbReference type="HOGENOM" id="CLU_1093726_0_0_7"/>
<sequence>MSIYRSKPGFPSIVDLLLRSARQRPRVHLRSLTRAEFRPEGMREWHALACRLMAEDFEHFCAHARTNDVVHLFHRADTGALVGFQLWRSVPIDLPRSRAILGGKLRIEPAFRGRALHLLSGLYFFLQSKARSPRTRFYRLSVASLFGFVSLTEALHGYRLLDPNANSAEERAVTAVFVDSAAENHYRVEPGSSRVFVDIRMTADTLAGFGPSYFQRPAARRYAAANPGYRDNGCYVAFWFRFTPANLLALTRAITRKLWRPAAPEKQFAGSGSQ</sequence>
<name>D0LMN5_HALO1</name>
<reference evidence="1 2" key="1">
    <citation type="journal article" date="2010" name="Stand. Genomic Sci.">
        <title>Complete genome sequence of Haliangium ochraceum type strain (SMP-2).</title>
        <authorList>
            <consortium name="US DOE Joint Genome Institute (JGI-PGF)"/>
            <person name="Ivanova N."/>
            <person name="Daum C."/>
            <person name="Lang E."/>
            <person name="Abt B."/>
            <person name="Kopitz M."/>
            <person name="Saunders E."/>
            <person name="Lapidus A."/>
            <person name="Lucas S."/>
            <person name="Glavina Del Rio T."/>
            <person name="Nolan M."/>
            <person name="Tice H."/>
            <person name="Copeland A."/>
            <person name="Cheng J.F."/>
            <person name="Chen F."/>
            <person name="Bruce D."/>
            <person name="Goodwin L."/>
            <person name="Pitluck S."/>
            <person name="Mavromatis K."/>
            <person name="Pati A."/>
            <person name="Mikhailova N."/>
            <person name="Chen A."/>
            <person name="Palaniappan K."/>
            <person name="Land M."/>
            <person name="Hauser L."/>
            <person name="Chang Y.J."/>
            <person name="Jeffries C.D."/>
            <person name="Detter J.C."/>
            <person name="Brettin T."/>
            <person name="Rohde M."/>
            <person name="Goker M."/>
            <person name="Bristow J."/>
            <person name="Markowitz V."/>
            <person name="Eisen J.A."/>
            <person name="Hugenholtz P."/>
            <person name="Kyrpides N.C."/>
            <person name="Klenk H.P."/>
        </authorList>
    </citation>
    <scope>NUCLEOTIDE SEQUENCE [LARGE SCALE GENOMIC DNA]</scope>
    <source>
        <strain evidence="2">DSM 14365 / CIP 107738 / JCM 11303 / AJ 13395 / SMP-2</strain>
    </source>
</reference>
<evidence type="ECO:0000313" key="1">
    <source>
        <dbReference type="EMBL" id="ACY18722.1"/>
    </source>
</evidence>
<gene>
    <name evidence="1" type="ordered locus">Hoch_6251</name>
</gene>
<dbReference type="EMBL" id="CP001804">
    <property type="protein sequence ID" value="ACY18722.1"/>
    <property type="molecule type" value="Genomic_DNA"/>
</dbReference>
<organism evidence="1 2">
    <name type="scientific">Haliangium ochraceum (strain DSM 14365 / JCM 11303 / SMP-2)</name>
    <dbReference type="NCBI Taxonomy" id="502025"/>
    <lineage>
        <taxon>Bacteria</taxon>
        <taxon>Pseudomonadati</taxon>
        <taxon>Myxococcota</taxon>
        <taxon>Polyangia</taxon>
        <taxon>Haliangiales</taxon>
        <taxon>Kofleriaceae</taxon>
        <taxon>Haliangium</taxon>
    </lineage>
</organism>
<dbReference type="KEGG" id="hoh:Hoch_6251"/>
<dbReference type="Proteomes" id="UP000001880">
    <property type="component" value="Chromosome"/>
</dbReference>
<proteinExistence type="predicted"/>
<evidence type="ECO:0000313" key="2">
    <source>
        <dbReference type="Proteomes" id="UP000001880"/>
    </source>
</evidence>
<protein>
    <submittedName>
        <fullName evidence="1">Uncharacterized protein</fullName>
    </submittedName>
</protein>
<dbReference type="RefSeq" id="WP_012831314.1">
    <property type="nucleotide sequence ID" value="NC_013440.1"/>
</dbReference>
<dbReference type="eggNOG" id="ENOG5030DDW">
    <property type="taxonomic scope" value="Bacteria"/>
</dbReference>
<keyword evidence="2" id="KW-1185">Reference proteome</keyword>
<dbReference type="AlphaFoldDB" id="D0LMN5"/>
<accession>D0LMN5</accession>